<accession>J9EB93</accession>
<sequence>MWPGLGALFQFTHFTKSGQESLSLIAKFTDVNPALFCIEHGKKELKSLKTIWRKALLMLTCLISGNFLELSKQTGREREEREGTKREGLEGGLDVHFNNGTHPAFLRNVTATGNNHVCVRLYCTCVFCIWMLRRRVFFRDDKKLIVP</sequence>
<dbReference type="AlphaFoldDB" id="J9EB93"/>
<gene>
    <name evidence="1" type="ORF">WUBG_16438</name>
</gene>
<name>J9EB93_WUCBA</name>
<reference evidence="2" key="1">
    <citation type="submission" date="2012-08" db="EMBL/GenBank/DDBJ databases">
        <title>The Genome Sequence of Wuchereria bancrofti.</title>
        <authorList>
            <person name="Nutman T.B."/>
            <person name="Fink D.L."/>
            <person name="Russ C."/>
            <person name="Young S."/>
            <person name="Zeng Q."/>
            <person name="Koehrsen M."/>
            <person name="Alvarado L."/>
            <person name="Berlin A."/>
            <person name="Chapman S.B."/>
            <person name="Chen Z."/>
            <person name="Freedman E."/>
            <person name="Gellesch M."/>
            <person name="Goldberg J."/>
            <person name="Griggs A."/>
            <person name="Gujja S."/>
            <person name="Heilman E.R."/>
            <person name="Heiman D."/>
            <person name="Hepburn T."/>
            <person name="Howarth C."/>
            <person name="Jen D."/>
            <person name="Larson L."/>
            <person name="Lewis B."/>
            <person name="Mehta T."/>
            <person name="Park D."/>
            <person name="Pearson M."/>
            <person name="Roberts A."/>
            <person name="Saif S."/>
            <person name="Shea T."/>
            <person name="Shenoy N."/>
            <person name="Sisk P."/>
            <person name="Stolte C."/>
            <person name="Sykes S."/>
            <person name="Walk T."/>
            <person name="White J."/>
            <person name="Yandava C."/>
            <person name="Haas B."/>
            <person name="Henn M.R."/>
            <person name="Nusbaum C."/>
            <person name="Birren B."/>
        </authorList>
    </citation>
    <scope>NUCLEOTIDE SEQUENCE [LARGE SCALE GENOMIC DNA]</scope>
    <source>
        <strain evidence="2">NA</strain>
    </source>
</reference>
<protein>
    <submittedName>
        <fullName evidence="1">Uncharacterized protein</fullName>
    </submittedName>
</protein>
<dbReference type="Proteomes" id="UP000004810">
    <property type="component" value="Unassembled WGS sequence"/>
</dbReference>
<evidence type="ECO:0000313" key="2">
    <source>
        <dbReference type="Proteomes" id="UP000004810"/>
    </source>
</evidence>
<evidence type="ECO:0000313" key="1">
    <source>
        <dbReference type="EMBL" id="EJW72654.1"/>
    </source>
</evidence>
<organism evidence="1 2">
    <name type="scientific">Wuchereria bancrofti</name>
    <dbReference type="NCBI Taxonomy" id="6293"/>
    <lineage>
        <taxon>Eukaryota</taxon>
        <taxon>Metazoa</taxon>
        <taxon>Ecdysozoa</taxon>
        <taxon>Nematoda</taxon>
        <taxon>Chromadorea</taxon>
        <taxon>Rhabditida</taxon>
        <taxon>Spirurina</taxon>
        <taxon>Spiruromorpha</taxon>
        <taxon>Filarioidea</taxon>
        <taxon>Onchocercidae</taxon>
        <taxon>Wuchereria</taxon>
    </lineage>
</organism>
<proteinExistence type="predicted"/>
<comment type="caution">
    <text evidence="1">The sequence shown here is derived from an EMBL/GenBank/DDBJ whole genome shotgun (WGS) entry which is preliminary data.</text>
</comment>
<dbReference type="EMBL" id="ADBV01015700">
    <property type="protein sequence ID" value="EJW72654.1"/>
    <property type="molecule type" value="Genomic_DNA"/>
</dbReference>